<name>A0A7W9E174_9SPHI</name>
<dbReference type="PANTHER" id="PTHR12526:SF638">
    <property type="entry name" value="SPORE COAT PROTEIN SA"/>
    <property type="match status" value="1"/>
</dbReference>
<gene>
    <name evidence="1" type="ORF">HDE68_003290</name>
</gene>
<accession>A0A7W9E174</accession>
<comment type="caution">
    <text evidence="1">The sequence shown here is derived from an EMBL/GenBank/DDBJ whole genome shotgun (WGS) entry which is preliminary data.</text>
</comment>
<dbReference type="EMBL" id="JACHCE010000005">
    <property type="protein sequence ID" value="MBB5637375.1"/>
    <property type="molecule type" value="Genomic_DNA"/>
</dbReference>
<dbReference type="RefSeq" id="WP_183883256.1">
    <property type="nucleotide sequence ID" value="NZ_JACHCE010000005.1"/>
</dbReference>
<dbReference type="PANTHER" id="PTHR12526">
    <property type="entry name" value="GLYCOSYLTRANSFERASE"/>
    <property type="match status" value="1"/>
</dbReference>
<dbReference type="AlphaFoldDB" id="A0A7W9E174"/>
<keyword evidence="1" id="KW-0808">Transferase</keyword>
<dbReference type="SUPFAM" id="SSF53756">
    <property type="entry name" value="UDP-Glycosyltransferase/glycogen phosphorylase"/>
    <property type="match status" value="1"/>
</dbReference>
<organism evidence="1 2">
    <name type="scientific">Pedobacter cryoconitis</name>
    <dbReference type="NCBI Taxonomy" id="188932"/>
    <lineage>
        <taxon>Bacteria</taxon>
        <taxon>Pseudomonadati</taxon>
        <taxon>Bacteroidota</taxon>
        <taxon>Sphingobacteriia</taxon>
        <taxon>Sphingobacteriales</taxon>
        <taxon>Sphingobacteriaceae</taxon>
        <taxon>Pedobacter</taxon>
    </lineage>
</organism>
<evidence type="ECO:0000313" key="1">
    <source>
        <dbReference type="EMBL" id="MBB5637375.1"/>
    </source>
</evidence>
<reference evidence="1 2" key="1">
    <citation type="submission" date="2020-08" db="EMBL/GenBank/DDBJ databases">
        <title>Genomic Encyclopedia of Type Strains, Phase IV (KMG-V): Genome sequencing to study the core and pangenomes of soil and plant-associated prokaryotes.</title>
        <authorList>
            <person name="Whitman W."/>
        </authorList>
    </citation>
    <scope>NUCLEOTIDE SEQUENCE [LARGE SCALE GENOMIC DNA]</scope>
    <source>
        <strain evidence="1 2">S3M1</strain>
    </source>
</reference>
<sequence length="393" mass="44900">MGKDKKLAIVTCCLDDWGGSEELWAKSIAILDNQNLKRITIYKNKINQQHPEFVKLKHKNIFFKELIPEFSFLKKGLFKLIDDFNRLGNKIGISTYNWNKPAGRLYHLLKSDQPDLVLISQGINFDGLVYAWQCLKLNIPYIIVSHKAVNFYWPQHSDRSYMKETLIKAEKCLFVSEHNRKLTEEQFGIRLPNSAIVMNPVKTRGPVIPYPLVSDHYRLACIGRLFVIDKGQDILLRVLAQPKWKARKLSISFIGKGPDKDGLKEMATLLGVENISFEGYNTDLKDIWANHHALILPSRSEGLPLTIIEAMFLGRIVITTNAGGNTELVEDQETGFIAEANEKDLDEAMERAWQKRDNWQSMGAKAARHIAGHIPEFPEKQFANLLNSTLNEQ</sequence>
<dbReference type="GO" id="GO:0016757">
    <property type="term" value="F:glycosyltransferase activity"/>
    <property type="evidence" value="ECO:0007669"/>
    <property type="project" value="TreeGrafter"/>
</dbReference>
<dbReference type="Pfam" id="PF13692">
    <property type="entry name" value="Glyco_trans_1_4"/>
    <property type="match status" value="1"/>
</dbReference>
<proteinExistence type="predicted"/>
<evidence type="ECO:0000313" key="2">
    <source>
        <dbReference type="Proteomes" id="UP000537204"/>
    </source>
</evidence>
<dbReference type="Gene3D" id="3.40.50.2000">
    <property type="entry name" value="Glycogen Phosphorylase B"/>
    <property type="match status" value="2"/>
</dbReference>
<dbReference type="Proteomes" id="UP000537204">
    <property type="component" value="Unassembled WGS sequence"/>
</dbReference>
<protein>
    <submittedName>
        <fullName evidence="1">Glycosyltransferase involved in cell wall biosynthesis</fullName>
    </submittedName>
</protein>
<dbReference type="CDD" id="cd03801">
    <property type="entry name" value="GT4_PimA-like"/>
    <property type="match status" value="1"/>
</dbReference>